<proteinExistence type="predicted"/>
<dbReference type="SUPFAM" id="SSF48498">
    <property type="entry name" value="Tetracyclin repressor-like, C-terminal domain"/>
    <property type="match status" value="1"/>
</dbReference>
<dbReference type="InterPro" id="IPR050109">
    <property type="entry name" value="HTH-type_TetR-like_transc_reg"/>
</dbReference>
<feature type="compositionally biased region" description="Basic and acidic residues" evidence="3">
    <location>
        <begin position="264"/>
        <end position="275"/>
    </location>
</feature>
<accession>A0ABU8U1M7</accession>
<dbReference type="PRINTS" id="PR00455">
    <property type="entry name" value="HTHTETR"/>
</dbReference>
<dbReference type="Proteomes" id="UP001382904">
    <property type="component" value="Unassembled WGS sequence"/>
</dbReference>
<evidence type="ECO:0000259" key="4">
    <source>
        <dbReference type="PROSITE" id="PS50977"/>
    </source>
</evidence>
<dbReference type="InterPro" id="IPR009057">
    <property type="entry name" value="Homeodomain-like_sf"/>
</dbReference>
<dbReference type="PANTHER" id="PTHR30055:SF187">
    <property type="entry name" value="TRANSCRIPTIONAL REGULATORY PROTEIN"/>
    <property type="match status" value="1"/>
</dbReference>
<feature type="region of interest" description="Disordered" evidence="3">
    <location>
        <begin position="230"/>
        <end position="283"/>
    </location>
</feature>
<dbReference type="Pfam" id="PF00440">
    <property type="entry name" value="TetR_N"/>
    <property type="match status" value="1"/>
</dbReference>
<feature type="DNA-binding region" description="H-T-H motif" evidence="2">
    <location>
        <begin position="32"/>
        <end position="51"/>
    </location>
</feature>
<dbReference type="Gene3D" id="1.10.357.10">
    <property type="entry name" value="Tetracycline Repressor, domain 2"/>
    <property type="match status" value="1"/>
</dbReference>
<feature type="compositionally biased region" description="Basic and acidic residues" evidence="3">
    <location>
        <begin position="246"/>
        <end position="257"/>
    </location>
</feature>
<dbReference type="EMBL" id="JBBKAM010000002">
    <property type="protein sequence ID" value="MEJ8641779.1"/>
    <property type="molecule type" value="Genomic_DNA"/>
</dbReference>
<dbReference type="PANTHER" id="PTHR30055">
    <property type="entry name" value="HTH-TYPE TRANSCRIPTIONAL REGULATOR RUTR"/>
    <property type="match status" value="1"/>
</dbReference>
<sequence>MSPKQQRGEATVDLLLTTALRVFAESGQQGFTVNAVVSASGVSLGSLYHHFGSFDGLAAALYIRCMDMLCDDMVAALTRCRTARTGVRSWVAAYLTFTQEHRDVALFLHASAYSGYLVAHAEEIGAAKAEKFAAIMDWLGVRMERGEIALLPAPVIEVLVMGPLAEAARRWLSSTYEIDLAEAARYLPDHIWRSLRPNRPDPRCPGALVPGALVPPNPAGPELRRAVVGRVGGGRRGRRQAPLGQDPDHGGRAEQGVRRGGQRQHSEEPAGDHRVGVGAHHHP</sequence>
<name>A0ABU8U1M7_9ACTN</name>
<feature type="domain" description="HTH tetR-type" evidence="4">
    <location>
        <begin position="9"/>
        <end position="69"/>
    </location>
</feature>
<organism evidence="5 6">
    <name type="scientific">Streptomyces caledonius</name>
    <dbReference type="NCBI Taxonomy" id="3134107"/>
    <lineage>
        <taxon>Bacteria</taxon>
        <taxon>Bacillati</taxon>
        <taxon>Actinomycetota</taxon>
        <taxon>Actinomycetes</taxon>
        <taxon>Kitasatosporales</taxon>
        <taxon>Streptomycetaceae</taxon>
        <taxon>Streptomyces</taxon>
    </lineage>
</organism>
<protein>
    <submittedName>
        <fullName evidence="5">TetR/AcrR family transcriptional regulator</fullName>
    </submittedName>
</protein>
<evidence type="ECO:0000313" key="6">
    <source>
        <dbReference type="Proteomes" id="UP001382904"/>
    </source>
</evidence>
<comment type="caution">
    <text evidence="5">The sequence shown here is derived from an EMBL/GenBank/DDBJ whole genome shotgun (WGS) entry which is preliminary data.</text>
</comment>
<dbReference type="InterPro" id="IPR036271">
    <property type="entry name" value="Tet_transcr_reg_TetR-rel_C_sf"/>
</dbReference>
<dbReference type="PROSITE" id="PS50977">
    <property type="entry name" value="HTH_TETR_2"/>
    <property type="match status" value="1"/>
</dbReference>
<keyword evidence="1 2" id="KW-0238">DNA-binding</keyword>
<evidence type="ECO:0000256" key="3">
    <source>
        <dbReference type="SAM" id="MobiDB-lite"/>
    </source>
</evidence>
<evidence type="ECO:0000313" key="5">
    <source>
        <dbReference type="EMBL" id="MEJ8641779.1"/>
    </source>
</evidence>
<reference evidence="5 6" key="1">
    <citation type="submission" date="2024-03" db="EMBL/GenBank/DDBJ databases">
        <title>Novel Streptomyces species of biotechnological and ecological value are a feature of Machair soil.</title>
        <authorList>
            <person name="Prole J.R."/>
            <person name="Goodfellow M."/>
            <person name="Allenby N."/>
            <person name="Ward A.C."/>
        </authorList>
    </citation>
    <scope>NUCLEOTIDE SEQUENCE [LARGE SCALE GENOMIC DNA]</scope>
    <source>
        <strain evidence="5 6">MS1.HAVA.3</strain>
    </source>
</reference>
<evidence type="ECO:0000256" key="2">
    <source>
        <dbReference type="PROSITE-ProRule" id="PRU00335"/>
    </source>
</evidence>
<evidence type="ECO:0000256" key="1">
    <source>
        <dbReference type="ARBA" id="ARBA00023125"/>
    </source>
</evidence>
<gene>
    <name evidence="5" type="ORF">WKI68_10445</name>
</gene>
<dbReference type="SUPFAM" id="SSF46689">
    <property type="entry name" value="Homeodomain-like"/>
    <property type="match status" value="1"/>
</dbReference>
<dbReference type="InterPro" id="IPR001647">
    <property type="entry name" value="HTH_TetR"/>
</dbReference>
<keyword evidence="6" id="KW-1185">Reference proteome</keyword>